<accession>A0A2H4SWL1</accession>
<evidence type="ECO:0000313" key="3">
    <source>
        <dbReference type="Proteomes" id="UP000323067"/>
    </source>
</evidence>
<protein>
    <submittedName>
        <fullName evidence="2">Uncharacterized protein</fullName>
    </submittedName>
</protein>
<proteinExistence type="predicted"/>
<name>A0A2H4SWL1_CORMI</name>
<evidence type="ECO:0000313" key="2">
    <source>
        <dbReference type="EMBL" id="ATY67497.1"/>
    </source>
</evidence>
<dbReference type="VEuPathDB" id="FungiDB:A9K55_000321"/>
<dbReference type="AlphaFoldDB" id="A0A2H4SWL1"/>
<sequence length="439" mass="48557">MLRTALLGAVALAALAGADVTINVATDVPPLPLQTHSAVLSAADLWAQSCPEEHTPRTPYNASLLLSKYNPDLGAADAHVFTPNTVYPSSDSLVRGALEAWAQHQHLVLRPDEVWFEVLAQLNCYMAKHAEEVRHLFVDFDGHQDIVVKAYTWRSVISSFAAEIQKRVKTDWLEAWIMPGFSTSNEDDRMTATVCMMGLFKQYFSFAGGIICGLPRVTLLGSRADWFRLQEKLAHLKDFGQEPAEYADNLRPIFSRFVRTFDEPDSEEVKQFWSQIVRAEHFMTCGRGPMEFSVTGWLMGLLHWDAHGDLRAPQPRPNTKGLVVLDGIAYHPHPMDKLPVGYARVPLKMLDFPEPGTNSDAYLVAGNMGVNRTAGGAPGGYTRAQPMSAWFLYGPVDKNAEQTGPLGSFSELNALAAGMKVQPTCPNYEPEWNPPADGQ</sequence>
<organism evidence="2 3">
    <name type="scientific">Cordyceps militaris</name>
    <name type="common">Caterpillar fungus</name>
    <name type="synonym">Clavaria militaris</name>
    <dbReference type="NCBI Taxonomy" id="73501"/>
    <lineage>
        <taxon>Eukaryota</taxon>
        <taxon>Fungi</taxon>
        <taxon>Dikarya</taxon>
        <taxon>Ascomycota</taxon>
        <taxon>Pezizomycotina</taxon>
        <taxon>Sordariomycetes</taxon>
        <taxon>Hypocreomycetidae</taxon>
        <taxon>Hypocreales</taxon>
        <taxon>Cordycipitaceae</taxon>
        <taxon>Cordyceps</taxon>
    </lineage>
</organism>
<dbReference type="Pfam" id="PF14388">
    <property type="entry name" value="DUF4419"/>
    <property type="match status" value="1"/>
</dbReference>
<dbReference type="EMBL" id="CP023328">
    <property type="protein sequence ID" value="ATY67497.1"/>
    <property type="molecule type" value="Genomic_DNA"/>
</dbReference>
<keyword evidence="1" id="KW-0732">Signal</keyword>
<dbReference type="PANTHER" id="PTHR31252:SF11">
    <property type="entry name" value="DUF4419 DOMAIN-CONTAINING PROTEIN"/>
    <property type="match status" value="1"/>
</dbReference>
<dbReference type="VEuPathDB" id="FungiDB:CCM_03533"/>
<dbReference type="OrthoDB" id="9978173at2759"/>
<dbReference type="Proteomes" id="UP000323067">
    <property type="component" value="Chromosome i"/>
</dbReference>
<dbReference type="InterPro" id="IPR025533">
    <property type="entry name" value="DUF4419"/>
</dbReference>
<reference evidence="2 3" key="1">
    <citation type="journal article" date="2017" name="BMC Genomics">
        <title>Chromosome level assembly and secondary metabolite potential of the parasitic fungus Cordyceps militaris.</title>
        <authorList>
            <person name="Kramer G.J."/>
            <person name="Nodwell J.R."/>
        </authorList>
    </citation>
    <scope>NUCLEOTIDE SEQUENCE [LARGE SCALE GENOMIC DNA]</scope>
    <source>
        <strain evidence="2 3">ATCC 34164</strain>
    </source>
</reference>
<feature type="signal peptide" evidence="1">
    <location>
        <begin position="1"/>
        <end position="18"/>
    </location>
</feature>
<feature type="chain" id="PRO_5014171691" evidence="1">
    <location>
        <begin position="19"/>
        <end position="439"/>
    </location>
</feature>
<gene>
    <name evidence="2" type="ORF">A9K55_000321</name>
</gene>
<evidence type="ECO:0000256" key="1">
    <source>
        <dbReference type="SAM" id="SignalP"/>
    </source>
</evidence>
<dbReference type="PANTHER" id="PTHR31252">
    <property type="entry name" value="DUF4419 DOMAIN-CONTAINING PROTEIN"/>
    <property type="match status" value="1"/>
</dbReference>